<reference evidence="2" key="1">
    <citation type="submission" date="2017-02" db="UniProtKB">
        <authorList>
            <consortium name="WormBaseParasite"/>
        </authorList>
    </citation>
    <scope>IDENTIFICATION</scope>
</reference>
<keyword evidence="1" id="KW-1185">Reference proteome</keyword>
<name>A0A0M3HEX6_ASCLU</name>
<dbReference type="AlphaFoldDB" id="A0A0M3HEX6"/>
<dbReference type="WBParaSite" id="ALUE_0000006601-mRNA-1">
    <property type="protein sequence ID" value="ALUE_0000006601-mRNA-1"/>
    <property type="gene ID" value="ALUE_0000006601"/>
</dbReference>
<evidence type="ECO:0000313" key="1">
    <source>
        <dbReference type="Proteomes" id="UP000036681"/>
    </source>
</evidence>
<organism evidence="1 2">
    <name type="scientific">Ascaris lumbricoides</name>
    <name type="common">Giant roundworm</name>
    <dbReference type="NCBI Taxonomy" id="6252"/>
    <lineage>
        <taxon>Eukaryota</taxon>
        <taxon>Metazoa</taxon>
        <taxon>Ecdysozoa</taxon>
        <taxon>Nematoda</taxon>
        <taxon>Chromadorea</taxon>
        <taxon>Rhabditida</taxon>
        <taxon>Spirurina</taxon>
        <taxon>Ascaridomorpha</taxon>
        <taxon>Ascaridoidea</taxon>
        <taxon>Ascarididae</taxon>
        <taxon>Ascaris</taxon>
    </lineage>
</organism>
<evidence type="ECO:0000313" key="2">
    <source>
        <dbReference type="WBParaSite" id="ALUE_0000006601-mRNA-1"/>
    </source>
</evidence>
<protein>
    <submittedName>
        <fullName evidence="2">Uncharacterized protein</fullName>
    </submittedName>
</protein>
<dbReference type="Proteomes" id="UP000036681">
    <property type="component" value="Unplaced"/>
</dbReference>
<sequence length="98" mass="11202">MAISTVKSLVEDRIRGWEGCCVDGVMTRFQLGIQRKNSMSDEAKMFDLRERRKTLGELGIDGTTPMMVRFSLSHPTSWTARFTTSSDSSPEPRLVYYF</sequence>
<accession>A0A0M3HEX6</accession>
<proteinExistence type="predicted"/>